<gene>
    <name evidence="1" type="ORF">Kuja_0970</name>
</gene>
<dbReference type="EMBL" id="MN718199">
    <property type="protein sequence ID" value="QGZ16088.1"/>
    <property type="molecule type" value="Genomic_DNA"/>
</dbReference>
<protein>
    <submittedName>
        <fullName evidence="1">Uncharacterized protein</fullName>
    </submittedName>
</protein>
<organism evidence="1 2">
    <name type="scientific">Vibrio phage vB_VchM_Kuja</name>
    <dbReference type="NCBI Taxonomy" id="2686437"/>
    <lineage>
        <taxon>Viruses</taxon>
        <taxon>Duplodnaviria</taxon>
        <taxon>Heunggongvirae</taxon>
        <taxon>Uroviricota</taxon>
        <taxon>Caudoviricetes</taxon>
        <taxon>Pantevenvirales</taxon>
        <taxon>Ackermannviridae</taxon>
        <taxon>Kujavirus</taxon>
        <taxon>Kujavirus kuja</taxon>
    </lineage>
</organism>
<evidence type="ECO:0000313" key="1">
    <source>
        <dbReference type="EMBL" id="QGZ16088.1"/>
    </source>
</evidence>
<accession>A0A6B9J5Q6</accession>
<sequence length="107" mass="11930">MKLKHGIPTTSSMGAMLARTGVSGRSFLMSITYGQERHRVAGKFNALIIRDGKHWQSDFETLENRLSELTEGLQLRLVNQPNGMKHGLALVCNPRFNEGFQNGESNV</sequence>
<name>A0A6B9J5Q6_9CAUD</name>
<proteinExistence type="predicted"/>
<reference evidence="1 2" key="1">
    <citation type="submission" date="2019-11" db="EMBL/GenBank/DDBJ databases">
        <title>Characterization of a novel member of the family Ackermannviridae.</title>
        <authorList>
            <person name="Maina A.N."/>
            <person name="Mwaura F.B."/>
            <person name="Jumba M."/>
        </authorList>
    </citation>
    <scope>NUCLEOTIDE SEQUENCE [LARGE SCALE GENOMIC DNA]</scope>
</reference>
<evidence type="ECO:0000313" key="2">
    <source>
        <dbReference type="Proteomes" id="UP000433471"/>
    </source>
</evidence>
<keyword evidence="2" id="KW-1185">Reference proteome</keyword>
<dbReference type="Proteomes" id="UP000433471">
    <property type="component" value="Segment"/>
</dbReference>